<evidence type="ECO:0000313" key="9">
    <source>
        <dbReference type="EMBL" id="AMD91466.1"/>
    </source>
</evidence>
<dbReference type="PIRSF" id="PIRSF006066">
    <property type="entry name" value="HI0050"/>
    <property type="match status" value="1"/>
</dbReference>
<feature type="transmembrane region" description="Helical" evidence="7">
    <location>
        <begin position="408"/>
        <end position="432"/>
    </location>
</feature>
<dbReference type="EMBL" id="CP014229">
    <property type="protein sequence ID" value="AMD91466.1"/>
    <property type="molecule type" value="Genomic_DNA"/>
</dbReference>
<evidence type="ECO:0000256" key="2">
    <source>
        <dbReference type="ARBA" id="ARBA00022475"/>
    </source>
</evidence>
<dbReference type="Proteomes" id="UP000069241">
    <property type="component" value="Chromosome"/>
</dbReference>
<dbReference type="AlphaFoldDB" id="A0A0X8JMI2"/>
<dbReference type="Pfam" id="PF06808">
    <property type="entry name" value="DctM"/>
    <property type="match status" value="1"/>
</dbReference>
<evidence type="ECO:0000256" key="1">
    <source>
        <dbReference type="ARBA" id="ARBA00004429"/>
    </source>
</evidence>
<dbReference type="STRING" id="44742.AXF13_01475"/>
<dbReference type="InterPro" id="IPR004681">
    <property type="entry name" value="TRAP_DctM"/>
</dbReference>
<protein>
    <submittedName>
        <fullName evidence="9">C4-dicarboxylate ABC transporter</fullName>
    </submittedName>
</protein>
<keyword evidence="6 7" id="KW-0472">Membrane</keyword>
<feature type="transmembrane region" description="Helical" evidence="7">
    <location>
        <begin position="33"/>
        <end position="53"/>
    </location>
</feature>
<evidence type="ECO:0000256" key="7">
    <source>
        <dbReference type="SAM" id="Phobius"/>
    </source>
</evidence>
<feature type="transmembrane region" description="Helical" evidence="7">
    <location>
        <begin position="282"/>
        <end position="303"/>
    </location>
</feature>
<keyword evidence="3" id="KW-0997">Cell inner membrane</keyword>
<feature type="transmembrane region" description="Helical" evidence="7">
    <location>
        <begin position="224"/>
        <end position="245"/>
    </location>
</feature>
<keyword evidence="5 7" id="KW-1133">Transmembrane helix</keyword>
<sequence>MSNEMLAVLSIISMFGLFCTGFPISYTMIFSGLLFGFLGFGKLVFHLLTIQFWQVMSDPVMGAIPFFLLMGYLLEGAGLMDRLFRSFQLLLARLPGSLYGAISLTGTIFAAATGIVGSSVNLLCIMAEPSMRRSGYDIRMGAGCIAAAGTLGILIPPSIMLVVLGPIMGLPITDLFAAAILPGLLLAGIYVAYSLIKCAIWPQYGPPLPKEERAASMALVLKELLIGAVPLAILIFSTLGSILCGIATPTEASACGAFGALALVIVYRKFTWKGLAKALHSTILLSSMILIMIASCNFFGSVFSRLGGAVALSNALLGMDIAPMFMLFLIMAIIFFMGWAMEWVPIVLILVPLLIPVVEAMQFDKLWFCLVVAVTLQTSWLSPPVALSCYFIKGSLPHWPLNDIYKGMFQYIGCQLVGLILIILFPAIVTWLPNYLKQ</sequence>
<feature type="transmembrane region" description="Helical" evidence="7">
    <location>
        <begin position="6"/>
        <end position="26"/>
    </location>
</feature>
<keyword evidence="4 7" id="KW-0812">Transmembrane</keyword>
<dbReference type="GO" id="GO:0005886">
    <property type="term" value="C:plasma membrane"/>
    <property type="evidence" value="ECO:0007669"/>
    <property type="project" value="UniProtKB-SubCell"/>
</dbReference>
<feature type="transmembrane region" description="Helical" evidence="7">
    <location>
        <begin position="343"/>
        <end position="360"/>
    </location>
</feature>
<feature type="domain" description="TRAP C4-dicarboxylate transport system permease DctM subunit" evidence="8">
    <location>
        <begin position="11"/>
        <end position="428"/>
    </location>
</feature>
<evidence type="ECO:0000256" key="4">
    <source>
        <dbReference type="ARBA" id="ARBA00022692"/>
    </source>
</evidence>
<dbReference type="PANTHER" id="PTHR33362:SF7">
    <property type="entry name" value="SLL1103 PROTEIN"/>
    <property type="match status" value="1"/>
</dbReference>
<feature type="transmembrane region" description="Helical" evidence="7">
    <location>
        <begin position="315"/>
        <end position="337"/>
    </location>
</feature>
<evidence type="ECO:0000256" key="6">
    <source>
        <dbReference type="ARBA" id="ARBA00023136"/>
    </source>
</evidence>
<feature type="transmembrane region" description="Helical" evidence="7">
    <location>
        <begin position="367"/>
        <end position="388"/>
    </location>
</feature>
<evidence type="ECO:0000313" key="10">
    <source>
        <dbReference type="Proteomes" id="UP000069241"/>
    </source>
</evidence>
<accession>A0A0X8JMI2</accession>
<dbReference type="InterPro" id="IPR010656">
    <property type="entry name" value="DctM"/>
</dbReference>
<proteinExistence type="predicted"/>
<dbReference type="PANTHER" id="PTHR33362">
    <property type="entry name" value="SIALIC ACID TRAP TRANSPORTER PERMEASE PROTEIN SIAT-RELATED"/>
    <property type="match status" value="1"/>
</dbReference>
<evidence type="ECO:0000259" key="8">
    <source>
        <dbReference type="Pfam" id="PF06808"/>
    </source>
</evidence>
<feature type="transmembrane region" description="Helical" evidence="7">
    <location>
        <begin position="98"/>
        <end position="120"/>
    </location>
</feature>
<dbReference type="KEGG" id="dfi:AXF13_01475"/>
<feature type="transmembrane region" description="Helical" evidence="7">
    <location>
        <begin position="252"/>
        <end position="270"/>
    </location>
</feature>
<name>A0A0X8JMI2_9BACT</name>
<gene>
    <name evidence="9" type="ORF">AXF13_01475</name>
</gene>
<feature type="transmembrane region" description="Helical" evidence="7">
    <location>
        <begin position="140"/>
        <end position="164"/>
    </location>
</feature>
<organism evidence="9 10">
    <name type="scientific">Desulfovibrio fairfieldensis</name>
    <dbReference type="NCBI Taxonomy" id="44742"/>
    <lineage>
        <taxon>Bacteria</taxon>
        <taxon>Pseudomonadati</taxon>
        <taxon>Thermodesulfobacteriota</taxon>
        <taxon>Desulfovibrionia</taxon>
        <taxon>Desulfovibrionales</taxon>
        <taxon>Desulfovibrionaceae</taxon>
        <taxon>Desulfovibrio</taxon>
    </lineage>
</organism>
<evidence type="ECO:0000256" key="3">
    <source>
        <dbReference type="ARBA" id="ARBA00022519"/>
    </source>
</evidence>
<comment type="subcellular location">
    <subcellularLocation>
        <location evidence="1">Cell inner membrane</location>
        <topology evidence="1">Multi-pass membrane protein</topology>
    </subcellularLocation>
</comment>
<evidence type="ECO:0000256" key="5">
    <source>
        <dbReference type="ARBA" id="ARBA00022989"/>
    </source>
</evidence>
<reference evidence="10" key="1">
    <citation type="submission" date="2016-02" db="EMBL/GenBank/DDBJ databases">
        <authorList>
            <person name="Holder M.E."/>
            <person name="Ajami N.J."/>
            <person name="Petrosino J.F."/>
        </authorList>
    </citation>
    <scope>NUCLEOTIDE SEQUENCE [LARGE SCALE GENOMIC DNA]</scope>
    <source>
        <strain evidence="10">CCUG 45958</strain>
    </source>
</reference>
<feature type="transmembrane region" description="Helical" evidence="7">
    <location>
        <begin position="59"/>
        <end position="77"/>
    </location>
</feature>
<keyword evidence="10" id="KW-1185">Reference proteome</keyword>
<dbReference type="GO" id="GO:0022857">
    <property type="term" value="F:transmembrane transporter activity"/>
    <property type="evidence" value="ECO:0007669"/>
    <property type="project" value="TreeGrafter"/>
</dbReference>
<keyword evidence="2" id="KW-1003">Cell membrane</keyword>
<feature type="transmembrane region" description="Helical" evidence="7">
    <location>
        <begin position="176"/>
        <end position="204"/>
    </location>
</feature>